<dbReference type="InterPro" id="IPR043519">
    <property type="entry name" value="NT_sf"/>
</dbReference>
<dbReference type="STRING" id="1520.LF65_04744"/>
<protein>
    <submittedName>
        <fullName evidence="2">DNA polymerase III subunit beta</fullName>
    </submittedName>
</protein>
<dbReference type="Gene3D" id="3.30.460.10">
    <property type="entry name" value="Beta Polymerase, domain 2"/>
    <property type="match status" value="1"/>
</dbReference>
<dbReference type="SUPFAM" id="SSF81301">
    <property type="entry name" value="Nucleotidyltransferase"/>
    <property type="match status" value="1"/>
</dbReference>
<dbReference type="RefSeq" id="WP_041899388.1">
    <property type="nucleotide sequence ID" value="NZ_CP010086.2"/>
</dbReference>
<dbReference type="Pfam" id="PF18765">
    <property type="entry name" value="Polbeta"/>
    <property type="match status" value="1"/>
</dbReference>
<dbReference type="CDD" id="cd05403">
    <property type="entry name" value="NT_KNTase_like"/>
    <property type="match status" value="1"/>
</dbReference>
<reference evidence="3" key="1">
    <citation type="submission" date="2014-12" db="EMBL/GenBank/DDBJ databases">
        <title>Genome sequence of Clostridium beijerinckii strain 59B.</title>
        <authorList>
            <person name="Little G.T."/>
            <person name="Minton N.P."/>
        </authorList>
    </citation>
    <scope>NUCLEOTIDE SEQUENCE [LARGE SCALE GENOMIC DNA]</scope>
    <source>
        <strain evidence="3">59B</strain>
    </source>
</reference>
<name>A0A0B5QWB9_CLOBE</name>
<evidence type="ECO:0000313" key="2">
    <source>
        <dbReference type="EMBL" id="AJH01274.1"/>
    </source>
</evidence>
<dbReference type="InterPro" id="IPR041633">
    <property type="entry name" value="Polbeta"/>
</dbReference>
<organism evidence="2 3">
    <name type="scientific">Clostridium beijerinckii</name>
    <name type="common">Clostridium MP</name>
    <dbReference type="NCBI Taxonomy" id="1520"/>
    <lineage>
        <taxon>Bacteria</taxon>
        <taxon>Bacillati</taxon>
        <taxon>Bacillota</taxon>
        <taxon>Clostridia</taxon>
        <taxon>Eubacteriales</taxon>
        <taxon>Clostridiaceae</taxon>
        <taxon>Clostridium</taxon>
    </lineage>
</organism>
<evidence type="ECO:0000259" key="1">
    <source>
        <dbReference type="Pfam" id="PF18765"/>
    </source>
</evidence>
<dbReference type="OrthoDB" id="2539715at2"/>
<dbReference type="Proteomes" id="UP000031866">
    <property type="component" value="Chromosome"/>
</dbReference>
<gene>
    <name evidence="2" type="ORF">LF65_04744</name>
</gene>
<proteinExistence type="predicted"/>
<evidence type="ECO:0000313" key="3">
    <source>
        <dbReference type="Proteomes" id="UP000031866"/>
    </source>
</evidence>
<sequence length="306" mass="35676">MSKSILEYQKSSEKLINVLKTNKKVLAIFAFGSIISGDLWEESDIDLFIVYKDIFDNVRDIYSEILGVPVHIKVINKESFLELYESNGNKGVIRNLLISSKIIFSRDDEIESIFNKAKYSLDKYRETWNLVYLGNVIKDIRVTKKYLQNNSVFTSYEVLIRALDSFAKLYLNLNGYTVSKDAVKMAINLNNKFNIIVDNLFNDKCAKENIQNAVDYIENFLDENINEGAKSLLDYLYEKNAFLSSFEIKNSDEFKEFNIKIEDILKELYKRKLIMKDTKNLDLPSSEKLVRENVYSYKSYEAQSKK</sequence>
<dbReference type="EMBL" id="CP010086">
    <property type="protein sequence ID" value="AJH01274.1"/>
    <property type="molecule type" value="Genomic_DNA"/>
</dbReference>
<feature type="domain" description="Polymerase beta nucleotidyltransferase" evidence="1">
    <location>
        <begin position="13"/>
        <end position="109"/>
    </location>
</feature>
<dbReference type="KEGG" id="cbei:LF65_04744"/>
<dbReference type="AlphaFoldDB" id="A0A0B5QWB9"/>
<accession>A0A0B5QWB9</accession>